<dbReference type="Proteomes" id="UP000256838">
    <property type="component" value="Unassembled WGS sequence"/>
</dbReference>
<dbReference type="AlphaFoldDB" id="A0A3D8K2B9"/>
<comment type="caution">
    <text evidence="2">The sequence shown here is derived from an EMBL/GenBank/DDBJ whole genome shotgun (WGS) entry which is preliminary data.</text>
</comment>
<proteinExistence type="predicted"/>
<accession>A0A3D8K2B9</accession>
<organism evidence="2 3">
    <name type="scientific">Trinickia dinghuensis</name>
    <dbReference type="NCBI Taxonomy" id="2291023"/>
    <lineage>
        <taxon>Bacteria</taxon>
        <taxon>Pseudomonadati</taxon>
        <taxon>Pseudomonadota</taxon>
        <taxon>Betaproteobacteria</taxon>
        <taxon>Burkholderiales</taxon>
        <taxon>Burkholderiaceae</taxon>
        <taxon>Trinickia</taxon>
    </lineage>
</organism>
<evidence type="ECO:0000256" key="1">
    <source>
        <dbReference type="SAM" id="Phobius"/>
    </source>
</evidence>
<dbReference type="RefSeq" id="WP_115533175.1">
    <property type="nucleotide sequence ID" value="NZ_QRGA01000005.1"/>
</dbReference>
<dbReference type="EMBL" id="QRGA01000005">
    <property type="protein sequence ID" value="RDU99202.1"/>
    <property type="molecule type" value="Genomic_DNA"/>
</dbReference>
<evidence type="ECO:0000313" key="3">
    <source>
        <dbReference type="Proteomes" id="UP000256838"/>
    </source>
</evidence>
<sequence>MLRRLIGPILRRLTRVVVLYLALSAALGFALPVPGTIAHYWRNVLVIAIAALLQVLLPFCFRES</sequence>
<keyword evidence="1" id="KW-0472">Membrane</keyword>
<protein>
    <submittedName>
        <fullName evidence="2">Uncharacterized protein</fullName>
    </submittedName>
</protein>
<gene>
    <name evidence="2" type="ORF">DWV00_08740</name>
</gene>
<keyword evidence="1" id="KW-1133">Transmembrane helix</keyword>
<evidence type="ECO:0000313" key="2">
    <source>
        <dbReference type="EMBL" id="RDU99202.1"/>
    </source>
</evidence>
<keyword evidence="1" id="KW-0812">Transmembrane</keyword>
<keyword evidence="3" id="KW-1185">Reference proteome</keyword>
<reference evidence="2 3" key="1">
    <citation type="submission" date="2018-08" db="EMBL/GenBank/DDBJ databases">
        <title>Paraburkholderia sp. DHOM06 isolated from forest soil.</title>
        <authorList>
            <person name="Gao Z.-H."/>
            <person name="Qiu L.-H."/>
        </authorList>
    </citation>
    <scope>NUCLEOTIDE SEQUENCE [LARGE SCALE GENOMIC DNA]</scope>
    <source>
        <strain evidence="2 3">DHOM06</strain>
    </source>
</reference>
<name>A0A3D8K2B9_9BURK</name>
<feature type="transmembrane region" description="Helical" evidence="1">
    <location>
        <begin position="40"/>
        <end position="61"/>
    </location>
</feature>